<keyword evidence="10" id="KW-1185">Reference proteome</keyword>
<feature type="signal peptide" evidence="7">
    <location>
        <begin position="1"/>
        <end position="26"/>
    </location>
</feature>
<dbReference type="InterPro" id="IPR017850">
    <property type="entry name" value="Alkaline_phosphatase_core_sf"/>
</dbReference>
<keyword evidence="3" id="KW-0479">Metal-binding</keyword>
<dbReference type="CDD" id="cd16029">
    <property type="entry name" value="4-S"/>
    <property type="match status" value="1"/>
</dbReference>
<dbReference type="GO" id="GO:0008484">
    <property type="term" value="F:sulfuric ester hydrolase activity"/>
    <property type="evidence" value="ECO:0007669"/>
    <property type="project" value="InterPro"/>
</dbReference>
<reference evidence="9" key="1">
    <citation type="submission" date="2021-04" db="EMBL/GenBank/DDBJ databases">
        <authorList>
            <consortium name="Molecular Ecology Group"/>
        </authorList>
    </citation>
    <scope>NUCLEOTIDE SEQUENCE</scope>
</reference>
<feature type="domain" description="Sulfatase N-terminal" evidence="8">
    <location>
        <begin position="33"/>
        <end position="356"/>
    </location>
</feature>
<dbReference type="InterPro" id="IPR024607">
    <property type="entry name" value="Sulfatase_CS"/>
</dbReference>
<dbReference type="Pfam" id="PF00884">
    <property type="entry name" value="Sulfatase"/>
    <property type="match status" value="1"/>
</dbReference>
<evidence type="ECO:0000256" key="3">
    <source>
        <dbReference type="ARBA" id="ARBA00022723"/>
    </source>
</evidence>
<organism evidence="9 10">
    <name type="scientific">Candidula unifasciata</name>
    <dbReference type="NCBI Taxonomy" id="100452"/>
    <lineage>
        <taxon>Eukaryota</taxon>
        <taxon>Metazoa</taxon>
        <taxon>Spiralia</taxon>
        <taxon>Lophotrochozoa</taxon>
        <taxon>Mollusca</taxon>
        <taxon>Gastropoda</taxon>
        <taxon>Heterobranchia</taxon>
        <taxon>Euthyneura</taxon>
        <taxon>Panpulmonata</taxon>
        <taxon>Eupulmonata</taxon>
        <taxon>Stylommatophora</taxon>
        <taxon>Helicina</taxon>
        <taxon>Helicoidea</taxon>
        <taxon>Geomitridae</taxon>
        <taxon>Candidula</taxon>
    </lineage>
</organism>
<proteinExistence type="inferred from homology"/>
<dbReference type="Proteomes" id="UP000678393">
    <property type="component" value="Unassembled WGS sequence"/>
</dbReference>
<sequence length="612" mass="69101">MEPAGFKTVCLQACLCCLCLLLGAEGRATSPRPHIILIVADDLGYNDVSFHGSDQIPTPNIDFLGYNGIILNNYYVSPICTPTRSALMTGRHPIHTGMQSGVIVGDQPYGLPLNETIMPQHLNALGYQSHIVGKWHLGMLKWEYTPLYRGFKSHLGYYQGCEDYYTHTYEANLDQWGLDFRRDKEITWNYTNQYSTEIFKNEAVRIINEHNKSEPLFLYLPFQSVHSGNGDGINLQAPQSYIDRFSYIENRKRRTYAAMLSALDDAVGVVYDTLVNNSMLNNSIIVFTTDNGGPANGFDFNAANNYPLRGVKATIWEGGVRGVGLIHSPLLSKQGYVSEQMFHVTDWLPTLYTAAGGNASSLANLDGFNSWDMLNSNGSAVRTEMLHNIDPIANESAIRVGDYKLIVGNLQYPGWAGWFPPYQLSGDEHLLHYLNFTDQLYEPKGRIAKRQLLQEQYRSYWPPEVVARTEELYSFSEQSGLYTNRYSSKENERKVKNNHLSSFKSERILTFETEKNMQSKSGRISESPVIVQCGPKPANASTNCNSTVSPCLYHIPSDPCEYNNIAQQNPDVVTRILSRLQYYTSTMVPPGNQPFDDRGNPKYHQGAWMPWL</sequence>
<comment type="caution">
    <text evidence="9">The sequence shown here is derived from an EMBL/GenBank/DDBJ whole genome shotgun (WGS) entry which is preliminary data.</text>
</comment>
<evidence type="ECO:0000256" key="1">
    <source>
        <dbReference type="ARBA" id="ARBA00001913"/>
    </source>
</evidence>
<keyword evidence="7" id="KW-0732">Signal</keyword>
<dbReference type="AlphaFoldDB" id="A0A8S3ZMV0"/>
<gene>
    <name evidence="9" type="ORF">CUNI_LOCUS16445</name>
</gene>
<accession>A0A8S3ZMV0</accession>
<dbReference type="InterPro" id="IPR000917">
    <property type="entry name" value="Sulfatase_N"/>
</dbReference>
<evidence type="ECO:0000256" key="7">
    <source>
        <dbReference type="SAM" id="SignalP"/>
    </source>
</evidence>
<dbReference type="Gene3D" id="3.40.720.10">
    <property type="entry name" value="Alkaline Phosphatase, subunit A"/>
    <property type="match status" value="1"/>
</dbReference>
<evidence type="ECO:0000256" key="4">
    <source>
        <dbReference type="ARBA" id="ARBA00022801"/>
    </source>
</evidence>
<keyword evidence="5" id="KW-0106">Calcium</keyword>
<keyword evidence="6" id="KW-0325">Glycoprotein</keyword>
<dbReference type="Gene3D" id="3.30.1120.10">
    <property type="match status" value="1"/>
</dbReference>
<evidence type="ECO:0000256" key="6">
    <source>
        <dbReference type="ARBA" id="ARBA00023180"/>
    </source>
</evidence>
<name>A0A8S3ZMV0_9EUPU</name>
<dbReference type="SUPFAM" id="SSF53649">
    <property type="entry name" value="Alkaline phosphatase-like"/>
    <property type="match status" value="1"/>
</dbReference>
<dbReference type="PROSITE" id="PS00149">
    <property type="entry name" value="SULFATASE_2"/>
    <property type="match status" value="1"/>
</dbReference>
<protein>
    <recommendedName>
        <fullName evidence="8">Sulfatase N-terminal domain-containing protein</fullName>
    </recommendedName>
</protein>
<evidence type="ECO:0000313" key="10">
    <source>
        <dbReference type="Proteomes" id="UP000678393"/>
    </source>
</evidence>
<feature type="chain" id="PRO_5035803245" description="Sulfatase N-terminal domain-containing protein" evidence="7">
    <location>
        <begin position="27"/>
        <end position="612"/>
    </location>
</feature>
<evidence type="ECO:0000259" key="8">
    <source>
        <dbReference type="Pfam" id="PF00884"/>
    </source>
</evidence>
<dbReference type="PANTHER" id="PTHR10342">
    <property type="entry name" value="ARYLSULFATASE"/>
    <property type="match status" value="1"/>
</dbReference>
<dbReference type="PROSITE" id="PS00523">
    <property type="entry name" value="SULFATASE_1"/>
    <property type="match status" value="1"/>
</dbReference>
<dbReference type="InterPro" id="IPR047115">
    <property type="entry name" value="ARSB"/>
</dbReference>
<keyword evidence="4" id="KW-0378">Hydrolase</keyword>
<evidence type="ECO:0000313" key="9">
    <source>
        <dbReference type="EMBL" id="CAG5130887.1"/>
    </source>
</evidence>
<dbReference type="GO" id="GO:0046872">
    <property type="term" value="F:metal ion binding"/>
    <property type="evidence" value="ECO:0007669"/>
    <property type="project" value="UniProtKB-KW"/>
</dbReference>
<evidence type="ECO:0000256" key="5">
    <source>
        <dbReference type="ARBA" id="ARBA00022837"/>
    </source>
</evidence>
<dbReference type="OrthoDB" id="103349at2759"/>
<comment type="similarity">
    <text evidence="2">Belongs to the sulfatase family.</text>
</comment>
<dbReference type="PANTHER" id="PTHR10342:SF273">
    <property type="entry name" value="RE14504P"/>
    <property type="match status" value="1"/>
</dbReference>
<evidence type="ECO:0000256" key="2">
    <source>
        <dbReference type="ARBA" id="ARBA00008779"/>
    </source>
</evidence>
<comment type="cofactor">
    <cofactor evidence="1">
        <name>Ca(2+)</name>
        <dbReference type="ChEBI" id="CHEBI:29108"/>
    </cofactor>
</comment>
<dbReference type="EMBL" id="CAJHNH020004334">
    <property type="protein sequence ID" value="CAG5130887.1"/>
    <property type="molecule type" value="Genomic_DNA"/>
</dbReference>